<reference evidence="8 9" key="1">
    <citation type="submission" date="2014-06" db="EMBL/GenBank/DDBJ databases">
        <title>Evolutionary Origins and Diversification of the Mycorrhizal Mutualists.</title>
        <authorList>
            <consortium name="DOE Joint Genome Institute"/>
            <consortium name="Mycorrhizal Genomics Consortium"/>
            <person name="Kohler A."/>
            <person name="Kuo A."/>
            <person name="Nagy L.G."/>
            <person name="Floudas D."/>
            <person name="Copeland A."/>
            <person name="Barry K.W."/>
            <person name="Cichocki N."/>
            <person name="Veneault-Fourrey C."/>
            <person name="LaButti K."/>
            <person name="Lindquist E.A."/>
            <person name="Lipzen A."/>
            <person name="Lundell T."/>
            <person name="Morin E."/>
            <person name="Murat C."/>
            <person name="Riley R."/>
            <person name="Ohm R."/>
            <person name="Sun H."/>
            <person name="Tunlid A."/>
            <person name="Henrissat B."/>
            <person name="Grigoriev I.V."/>
            <person name="Hibbett D.S."/>
            <person name="Martin F."/>
        </authorList>
    </citation>
    <scope>NUCLEOTIDE SEQUENCE [LARGE SCALE GENOMIC DNA]</scope>
    <source>
        <strain evidence="8 9">SS14</strain>
    </source>
</reference>
<evidence type="ECO:0000256" key="1">
    <source>
        <dbReference type="ARBA" id="ARBA00004604"/>
    </source>
</evidence>
<dbReference type="Pfam" id="PF07767">
    <property type="entry name" value="Nop53"/>
    <property type="match status" value="1"/>
</dbReference>
<evidence type="ECO:0000256" key="5">
    <source>
        <dbReference type="ARBA" id="ARBA00022517"/>
    </source>
</evidence>
<dbReference type="GO" id="GO:0005654">
    <property type="term" value="C:nucleoplasm"/>
    <property type="evidence" value="ECO:0007669"/>
    <property type="project" value="UniProtKB-SubCell"/>
</dbReference>
<keyword evidence="6" id="KW-0539">Nucleus</keyword>
<evidence type="ECO:0000256" key="3">
    <source>
        <dbReference type="ARBA" id="ARBA00008838"/>
    </source>
</evidence>
<evidence type="ECO:0000313" key="8">
    <source>
        <dbReference type="EMBL" id="KIJ43921.1"/>
    </source>
</evidence>
<keyword evidence="9" id="KW-1185">Reference proteome</keyword>
<comment type="subcellular location">
    <subcellularLocation>
        <location evidence="1">Nucleus</location>
        <location evidence="1">Nucleolus</location>
    </subcellularLocation>
    <subcellularLocation>
        <location evidence="2">Nucleus</location>
        <location evidence="2">Nucleoplasm</location>
    </subcellularLocation>
</comment>
<evidence type="ECO:0000313" key="9">
    <source>
        <dbReference type="Proteomes" id="UP000054279"/>
    </source>
</evidence>
<dbReference type="GO" id="GO:0005730">
    <property type="term" value="C:nucleolus"/>
    <property type="evidence" value="ECO:0007669"/>
    <property type="project" value="UniProtKB-SubCell"/>
</dbReference>
<accession>A0A0C9VZH1</accession>
<name>A0A0C9VZH1_SPHS4</name>
<sequence length="426" mass="47596">MSSKVLVLRSAAPALFARTSKPAFSVKITREEKAKLLRMGKRKVKGLFNTYVGPSEPAPMEVSEAVKNSGQYDAWGAEPDPLTVVLKGKGKFVETEDYLLSLVTKPDVLAIRIYAPLPNPIAVSAVIHPHQGTSYNPLETAYRELLLSVHEIEVRKGAEQAKLTGLKERMEAARNADKNVGIALCRAGIKPGNMDATAYDKAREEEREGYHREGNKTDLKRKDDESGFRALQNGDAQAQDQDHDPEEACLRDESRQLYAAPADASRDATTDDQLPHARQGKDNSNEKEIGTVRARSVPRKYLAAGVGAKPILSVMNSIMTSDEKDGTTKDVKSPPLRHCPARQDQPFEQWEREEMETLLTELRIRLVVYPTRFLEGEDITNNFLFPADRLLPLPTYVQLILGLRSMLMLFLVHQCIPTVLCIFEFQ</sequence>
<feature type="region of interest" description="Disordered" evidence="7">
    <location>
        <begin position="260"/>
        <end position="292"/>
    </location>
</feature>
<dbReference type="EMBL" id="KN837120">
    <property type="protein sequence ID" value="KIJ43921.1"/>
    <property type="molecule type" value="Genomic_DNA"/>
</dbReference>
<dbReference type="GO" id="GO:0042254">
    <property type="term" value="P:ribosome biogenesis"/>
    <property type="evidence" value="ECO:0007669"/>
    <property type="project" value="UniProtKB-KW"/>
</dbReference>
<dbReference type="Proteomes" id="UP000054279">
    <property type="component" value="Unassembled WGS sequence"/>
</dbReference>
<protein>
    <recommendedName>
        <fullName evidence="4">Ribosome biogenesis protein NOP53</fullName>
    </recommendedName>
</protein>
<organism evidence="8 9">
    <name type="scientific">Sphaerobolus stellatus (strain SS14)</name>
    <dbReference type="NCBI Taxonomy" id="990650"/>
    <lineage>
        <taxon>Eukaryota</taxon>
        <taxon>Fungi</taxon>
        <taxon>Dikarya</taxon>
        <taxon>Basidiomycota</taxon>
        <taxon>Agaricomycotina</taxon>
        <taxon>Agaricomycetes</taxon>
        <taxon>Phallomycetidae</taxon>
        <taxon>Geastrales</taxon>
        <taxon>Sphaerobolaceae</taxon>
        <taxon>Sphaerobolus</taxon>
    </lineage>
</organism>
<dbReference type="OrthoDB" id="5072at2759"/>
<gene>
    <name evidence="8" type="ORF">M422DRAFT_779712</name>
</gene>
<evidence type="ECO:0000256" key="6">
    <source>
        <dbReference type="ARBA" id="ARBA00023242"/>
    </source>
</evidence>
<proteinExistence type="inferred from homology"/>
<dbReference type="AlphaFoldDB" id="A0A0C9VZH1"/>
<feature type="region of interest" description="Disordered" evidence="7">
    <location>
        <begin position="201"/>
        <end position="225"/>
    </location>
</feature>
<keyword evidence="5" id="KW-0690">Ribosome biogenesis</keyword>
<evidence type="ECO:0000256" key="4">
    <source>
        <dbReference type="ARBA" id="ARBA00018339"/>
    </source>
</evidence>
<evidence type="ECO:0000256" key="7">
    <source>
        <dbReference type="SAM" id="MobiDB-lite"/>
    </source>
</evidence>
<feature type="compositionally biased region" description="Basic and acidic residues" evidence="7">
    <location>
        <begin position="264"/>
        <end position="290"/>
    </location>
</feature>
<evidence type="ECO:0000256" key="2">
    <source>
        <dbReference type="ARBA" id="ARBA00004642"/>
    </source>
</evidence>
<dbReference type="HOGENOM" id="CLU_053020_0_0_1"/>
<comment type="similarity">
    <text evidence="3">Belongs to the NOP53 family.</text>
</comment>
<dbReference type="InterPro" id="IPR011687">
    <property type="entry name" value="Nop53/GLTSCR2"/>
</dbReference>